<dbReference type="AlphaFoldDB" id="A8AM85"/>
<keyword evidence="2" id="KW-1185">Reference proteome</keyword>
<evidence type="ECO:0000313" key="1">
    <source>
        <dbReference type="EMBL" id="ABV14599.1"/>
    </source>
</evidence>
<evidence type="ECO:0000313" key="2">
    <source>
        <dbReference type="Proteomes" id="UP000008148"/>
    </source>
</evidence>
<proteinExistence type="predicted"/>
<dbReference type="KEGG" id="cko:CKO_03519"/>
<dbReference type="HOGENOM" id="CLU_3197817_0_0_6"/>
<dbReference type="EMBL" id="CP000822">
    <property type="protein sequence ID" value="ABV14599.1"/>
    <property type="molecule type" value="Genomic_DNA"/>
</dbReference>
<organism evidence="1 2">
    <name type="scientific">Citrobacter koseri (strain ATCC BAA-895 / CDC 4225-83 / SGSC4696)</name>
    <dbReference type="NCBI Taxonomy" id="290338"/>
    <lineage>
        <taxon>Bacteria</taxon>
        <taxon>Pseudomonadati</taxon>
        <taxon>Pseudomonadota</taxon>
        <taxon>Gammaproteobacteria</taxon>
        <taxon>Enterobacterales</taxon>
        <taxon>Enterobacteriaceae</taxon>
        <taxon>Citrobacter</taxon>
    </lineage>
</organism>
<name>A8AM85_CITK8</name>
<protein>
    <submittedName>
        <fullName evidence="1">Uncharacterized protein</fullName>
    </submittedName>
</protein>
<accession>A8AM85</accession>
<dbReference type="Proteomes" id="UP000008148">
    <property type="component" value="Chromosome"/>
</dbReference>
<sequence>MPRIIRKTSFSFFLPAFCSGDAHTSSLVFKMKSYSVMYETVQAYS</sequence>
<gene>
    <name evidence="1" type="ordered locus">CKO_03519</name>
</gene>
<dbReference type="STRING" id="290338.CKO_03519"/>
<reference evidence="1 2" key="1">
    <citation type="submission" date="2007-08" db="EMBL/GenBank/DDBJ databases">
        <authorList>
            <consortium name="The Citrobacter koseri Genome Sequencing Project"/>
            <person name="McClelland M."/>
            <person name="Sanderson E.K."/>
            <person name="Porwollik S."/>
            <person name="Spieth J."/>
            <person name="Clifton W.S."/>
            <person name="Latreille P."/>
            <person name="Courtney L."/>
            <person name="Wang C."/>
            <person name="Pepin K."/>
            <person name="Bhonagiri V."/>
            <person name="Nash W."/>
            <person name="Johnson M."/>
            <person name="Thiruvilangam P."/>
            <person name="Wilson R."/>
        </authorList>
    </citation>
    <scope>NUCLEOTIDE SEQUENCE [LARGE SCALE GENOMIC DNA]</scope>
    <source>
        <strain evidence="2">ATCC BAA-895 / CDC 4225-83 / SGSC4696</strain>
    </source>
</reference>